<accession>A0A2P5P9P6</accession>
<evidence type="ECO:0000256" key="4">
    <source>
        <dbReference type="ARBA" id="ARBA00022679"/>
    </source>
</evidence>
<evidence type="ECO:0000256" key="3">
    <source>
        <dbReference type="ARBA" id="ARBA00022676"/>
    </source>
</evidence>
<evidence type="ECO:0000313" key="10">
    <source>
        <dbReference type="EMBL" id="PPD59007.1"/>
    </source>
</evidence>
<organism evidence="10 11">
    <name type="scientific">Dehalogenimonas etheniformans</name>
    <dbReference type="NCBI Taxonomy" id="1536648"/>
    <lineage>
        <taxon>Bacteria</taxon>
        <taxon>Bacillati</taxon>
        <taxon>Chloroflexota</taxon>
        <taxon>Dehalococcoidia</taxon>
        <taxon>Dehalococcoidales</taxon>
        <taxon>Dehalococcoidaceae</taxon>
        <taxon>Dehalogenimonas</taxon>
    </lineage>
</organism>
<dbReference type="Proteomes" id="UP000235653">
    <property type="component" value="Unassembled WGS sequence"/>
</dbReference>
<feature type="domain" description="GtrA/DPMS transmembrane" evidence="9">
    <location>
        <begin position="239"/>
        <end position="357"/>
    </location>
</feature>
<dbReference type="SUPFAM" id="SSF53448">
    <property type="entry name" value="Nucleotide-diphospho-sugar transferases"/>
    <property type="match status" value="1"/>
</dbReference>
<dbReference type="CDD" id="cd06442">
    <property type="entry name" value="DPM1_like"/>
    <property type="match status" value="1"/>
</dbReference>
<dbReference type="GO" id="GO:0000271">
    <property type="term" value="P:polysaccharide biosynthetic process"/>
    <property type="evidence" value="ECO:0007669"/>
    <property type="project" value="InterPro"/>
</dbReference>
<dbReference type="OrthoDB" id="9810303at2"/>
<evidence type="ECO:0000256" key="7">
    <source>
        <dbReference type="ARBA" id="ARBA00023136"/>
    </source>
</evidence>
<dbReference type="PANTHER" id="PTHR43398">
    <property type="entry name" value="DOLICHOL-PHOSPHATE MANNOSYLTRANSFERASE SUBUNIT 1"/>
    <property type="match status" value="1"/>
</dbReference>
<proteinExistence type="inferred from homology"/>
<evidence type="ECO:0000256" key="5">
    <source>
        <dbReference type="ARBA" id="ARBA00022692"/>
    </source>
</evidence>
<dbReference type="GO" id="GO:0006506">
    <property type="term" value="P:GPI anchor biosynthetic process"/>
    <property type="evidence" value="ECO:0007669"/>
    <property type="project" value="TreeGrafter"/>
</dbReference>
<dbReference type="GO" id="GO:0035269">
    <property type="term" value="P:protein O-linked glycosylation via mannose"/>
    <property type="evidence" value="ECO:0007669"/>
    <property type="project" value="TreeGrafter"/>
</dbReference>
<protein>
    <submittedName>
        <fullName evidence="10">Glycosyltransferase family 2 protein</fullName>
    </submittedName>
</protein>
<dbReference type="InterPro" id="IPR001173">
    <property type="entry name" value="Glyco_trans_2-like"/>
</dbReference>
<keyword evidence="6" id="KW-1133">Transmembrane helix</keyword>
<dbReference type="RefSeq" id="WP_102330492.1">
    <property type="nucleotide sequence ID" value="NZ_CP058566.2"/>
</dbReference>
<comment type="subcellular location">
    <subcellularLocation>
        <location evidence="1">Membrane</location>
        <topology evidence="1">Multi-pass membrane protein</topology>
    </subcellularLocation>
</comment>
<dbReference type="InterPro" id="IPR039528">
    <property type="entry name" value="DPM1-like"/>
</dbReference>
<keyword evidence="5" id="KW-0812">Transmembrane</keyword>
<feature type="domain" description="Glycosyltransferase 2-like" evidence="8">
    <location>
        <begin position="7"/>
        <end position="172"/>
    </location>
</feature>
<comment type="similarity">
    <text evidence="2">Belongs to the glycosyltransferase 2 family.</text>
</comment>
<keyword evidence="4" id="KW-0808">Transferase</keyword>
<dbReference type="InterPro" id="IPR007267">
    <property type="entry name" value="GtrA_DPMS_TM"/>
</dbReference>
<dbReference type="Pfam" id="PF00535">
    <property type="entry name" value="Glycos_transf_2"/>
    <property type="match status" value="1"/>
</dbReference>
<keyword evidence="3" id="KW-0328">Glycosyltransferase</keyword>
<dbReference type="EMBL" id="JQAN02000006">
    <property type="protein sequence ID" value="PPD59007.1"/>
    <property type="molecule type" value="Genomic_DNA"/>
</dbReference>
<dbReference type="Pfam" id="PF04138">
    <property type="entry name" value="GtrA_DPMS_TM"/>
    <property type="match status" value="1"/>
</dbReference>
<keyword evidence="11" id="KW-1185">Reference proteome</keyword>
<dbReference type="InterPro" id="IPR029044">
    <property type="entry name" value="Nucleotide-diphossugar_trans"/>
</dbReference>
<evidence type="ECO:0000259" key="8">
    <source>
        <dbReference type="Pfam" id="PF00535"/>
    </source>
</evidence>
<dbReference type="AlphaFoldDB" id="A0A2P5P9P6"/>
<evidence type="ECO:0000256" key="1">
    <source>
        <dbReference type="ARBA" id="ARBA00004141"/>
    </source>
</evidence>
<keyword evidence="7" id="KW-0472">Membrane</keyword>
<name>A0A2P5P9P6_9CHLR</name>
<dbReference type="PANTHER" id="PTHR43398:SF1">
    <property type="entry name" value="DOLICHOL-PHOSPHATE MANNOSYLTRANSFERASE SUBUNIT 1"/>
    <property type="match status" value="1"/>
</dbReference>
<evidence type="ECO:0000313" key="11">
    <source>
        <dbReference type="Proteomes" id="UP000235653"/>
    </source>
</evidence>
<dbReference type="GO" id="GO:0006488">
    <property type="term" value="P:dolichol-linked oligosaccharide biosynthetic process"/>
    <property type="evidence" value="ECO:0007669"/>
    <property type="project" value="TreeGrafter"/>
</dbReference>
<dbReference type="GO" id="GO:0016020">
    <property type="term" value="C:membrane"/>
    <property type="evidence" value="ECO:0007669"/>
    <property type="project" value="UniProtKB-SubCell"/>
</dbReference>
<dbReference type="GO" id="GO:0004582">
    <property type="term" value="F:dolichyl-phosphate beta-D-mannosyltransferase activity"/>
    <property type="evidence" value="ECO:0007669"/>
    <property type="project" value="InterPro"/>
</dbReference>
<sequence>MTKPHLTIVIPSYKEAANIPSLLEKIHSALGDYPYDVLVIDDNSPDGTAEVARGLAEKYPVSVVVRKDKRGLASAVVDGFKLAGGDIVAVMDADLQHPPEVLPRLVRAIEGGADLAVASRYVPGGSVGNWSATRRVISRGAVLMSHVLLPSTRGIKDPMSGYFMLRKDVISEVALSPVGYKILLEVICLGCPRTTVEVPFIFENRRAGVTKLSMITQTDYLRHLLSLMRRTGELNRIVKFVAVGGSGTLVNLGLLAILKEWAGLYYLVAGAIAFEVSVVWNFLLNDRFTFGDRKRPEGTFLGRLLRFNVTSLGGFIIYIGILALLTQVFGLFYIISAAIGIVVGFGWNFMVNSAWTWR</sequence>
<gene>
    <name evidence="10" type="ORF">JP09_003875</name>
</gene>
<dbReference type="Gene3D" id="3.90.550.10">
    <property type="entry name" value="Spore Coat Polysaccharide Biosynthesis Protein SpsA, Chain A"/>
    <property type="match status" value="1"/>
</dbReference>
<evidence type="ECO:0000259" key="9">
    <source>
        <dbReference type="Pfam" id="PF04138"/>
    </source>
</evidence>
<evidence type="ECO:0000256" key="6">
    <source>
        <dbReference type="ARBA" id="ARBA00022989"/>
    </source>
</evidence>
<comment type="caution">
    <text evidence="10">The sequence shown here is derived from an EMBL/GenBank/DDBJ whole genome shotgun (WGS) entry which is preliminary data.</text>
</comment>
<evidence type="ECO:0000256" key="2">
    <source>
        <dbReference type="ARBA" id="ARBA00006739"/>
    </source>
</evidence>
<reference evidence="10 11" key="1">
    <citation type="journal article" date="2017" name="ISME J.">
        <title>Grape pomace compost harbors organohalide-respiring Dehalogenimonas species with novel reductive dehalogenase genes.</title>
        <authorList>
            <person name="Yang Y."/>
            <person name="Higgins S.A."/>
            <person name="Yan J."/>
            <person name="Simsir B."/>
            <person name="Chourey K."/>
            <person name="Iyer R."/>
            <person name="Hettich R.L."/>
            <person name="Baldwin B."/>
            <person name="Ogles D.M."/>
            <person name="Loffler F.E."/>
        </authorList>
    </citation>
    <scope>NUCLEOTIDE SEQUENCE [LARGE SCALE GENOMIC DNA]</scope>
    <source>
        <strain evidence="10 11">GP</strain>
    </source>
</reference>